<dbReference type="EMBL" id="CAJVQB010027404">
    <property type="protein sequence ID" value="CAG8810496.1"/>
    <property type="molecule type" value="Genomic_DNA"/>
</dbReference>
<protein>
    <submittedName>
        <fullName evidence="3">14614_t:CDS:1</fullName>
    </submittedName>
</protein>
<keyword evidence="1" id="KW-0862">Zinc</keyword>
<reference evidence="3 4" key="1">
    <citation type="submission" date="2021-06" db="EMBL/GenBank/DDBJ databases">
        <authorList>
            <person name="Kallberg Y."/>
            <person name="Tangrot J."/>
            <person name="Rosling A."/>
        </authorList>
    </citation>
    <scope>NUCLEOTIDE SEQUENCE [LARGE SCALE GENOMIC DNA]</scope>
    <source>
        <strain evidence="3 4">120-4 pot B 10/14</strain>
    </source>
</reference>
<dbReference type="Gene3D" id="3.30.160.60">
    <property type="entry name" value="Classic Zinc Finger"/>
    <property type="match status" value="1"/>
</dbReference>
<dbReference type="PROSITE" id="PS50157">
    <property type="entry name" value="ZINC_FINGER_C2H2_2"/>
    <property type="match status" value="1"/>
</dbReference>
<feature type="non-terminal residue" evidence="3">
    <location>
        <position position="1"/>
    </location>
</feature>
<sequence length="225" mass="26317">MNNNSTLCSLCNKTLKNLRGLHIHQKVVHQTNTKSELFLCPHCSRAYKTKGGLCRHETFKHYNYNIPGDFFKLPQNHINEKKASLVYLIRSRLMLHSNHSGPQTVSSPMTESEFVCIFQDHIQRYSICQQKYICRFEGYDAYDTLVHILNNENWGKRVFEHGQWSEVVLVSRSTKDIKPLRSSLQVNPEKPEMIIIWEKKKINDEKGNISLTGWITLKFLVGQFY</sequence>
<dbReference type="PROSITE" id="PS00028">
    <property type="entry name" value="ZINC_FINGER_C2H2_1"/>
    <property type="match status" value="2"/>
</dbReference>
<evidence type="ECO:0000256" key="1">
    <source>
        <dbReference type="PROSITE-ProRule" id="PRU00042"/>
    </source>
</evidence>
<dbReference type="Proteomes" id="UP000789901">
    <property type="component" value="Unassembled WGS sequence"/>
</dbReference>
<proteinExistence type="predicted"/>
<keyword evidence="1" id="KW-0479">Metal-binding</keyword>
<dbReference type="SUPFAM" id="SSF57667">
    <property type="entry name" value="beta-beta-alpha zinc fingers"/>
    <property type="match status" value="1"/>
</dbReference>
<gene>
    <name evidence="3" type="ORF">GMARGA_LOCUS25101</name>
</gene>
<dbReference type="InterPro" id="IPR013087">
    <property type="entry name" value="Znf_C2H2_type"/>
</dbReference>
<dbReference type="SMART" id="SM00355">
    <property type="entry name" value="ZnF_C2H2"/>
    <property type="match status" value="2"/>
</dbReference>
<feature type="domain" description="C2H2-type" evidence="2">
    <location>
        <begin position="38"/>
        <end position="66"/>
    </location>
</feature>
<name>A0ABN7W109_GIGMA</name>
<organism evidence="3 4">
    <name type="scientific">Gigaspora margarita</name>
    <dbReference type="NCBI Taxonomy" id="4874"/>
    <lineage>
        <taxon>Eukaryota</taxon>
        <taxon>Fungi</taxon>
        <taxon>Fungi incertae sedis</taxon>
        <taxon>Mucoromycota</taxon>
        <taxon>Glomeromycotina</taxon>
        <taxon>Glomeromycetes</taxon>
        <taxon>Diversisporales</taxon>
        <taxon>Gigasporaceae</taxon>
        <taxon>Gigaspora</taxon>
    </lineage>
</organism>
<comment type="caution">
    <text evidence="3">The sequence shown here is derived from an EMBL/GenBank/DDBJ whole genome shotgun (WGS) entry which is preliminary data.</text>
</comment>
<keyword evidence="1" id="KW-0863">Zinc-finger</keyword>
<keyword evidence="4" id="KW-1185">Reference proteome</keyword>
<evidence type="ECO:0000259" key="2">
    <source>
        <dbReference type="PROSITE" id="PS50157"/>
    </source>
</evidence>
<dbReference type="InterPro" id="IPR036236">
    <property type="entry name" value="Znf_C2H2_sf"/>
</dbReference>
<evidence type="ECO:0000313" key="4">
    <source>
        <dbReference type="Proteomes" id="UP000789901"/>
    </source>
</evidence>
<evidence type="ECO:0000313" key="3">
    <source>
        <dbReference type="EMBL" id="CAG8810496.1"/>
    </source>
</evidence>
<accession>A0ABN7W109</accession>